<dbReference type="AlphaFoldDB" id="X0RY68"/>
<gene>
    <name evidence="1" type="ORF">S01H1_17643</name>
</gene>
<organism evidence="1">
    <name type="scientific">marine sediment metagenome</name>
    <dbReference type="NCBI Taxonomy" id="412755"/>
    <lineage>
        <taxon>unclassified sequences</taxon>
        <taxon>metagenomes</taxon>
        <taxon>ecological metagenomes</taxon>
    </lineage>
</organism>
<protein>
    <submittedName>
        <fullName evidence="1">Uncharacterized protein</fullName>
    </submittedName>
</protein>
<accession>X0RY68</accession>
<reference evidence="1" key="1">
    <citation type="journal article" date="2014" name="Front. Microbiol.">
        <title>High frequency of phylogenetically diverse reductive dehalogenase-homologous genes in deep subseafloor sedimentary metagenomes.</title>
        <authorList>
            <person name="Kawai M."/>
            <person name="Futagami T."/>
            <person name="Toyoda A."/>
            <person name="Takaki Y."/>
            <person name="Nishi S."/>
            <person name="Hori S."/>
            <person name="Arai W."/>
            <person name="Tsubouchi T."/>
            <person name="Morono Y."/>
            <person name="Uchiyama I."/>
            <person name="Ito T."/>
            <person name="Fujiyama A."/>
            <person name="Inagaki F."/>
            <person name="Takami H."/>
        </authorList>
    </citation>
    <scope>NUCLEOTIDE SEQUENCE</scope>
    <source>
        <strain evidence="1">Expedition CK06-06</strain>
    </source>
</reference>
<sequence length="50" mass="5366">MTYSMEAYLAAGEAFTDAVAAQAGSAEFAAARVRFDEALAVFWKGEDKET</sequence>
<comment type="caution">
    <text evidence="1">The sequence shown here is derived from an EMBL/GenBank/DDBJ whole genome shotgun (WGS) entry which is preliminary data.</text>
</comment>
<dbReference type="EMBL" id="BARS01009374">
    <property type="protein sequence ID" value="GAF73764.1"/>
    <property type="molecule type" value="Genomic_DNA"/>
</dbReference>
<evidence type="ECO:0000313" key="1">
    <source>
        <dbReference type="EMBL" id="GAF73764.1"/>
    </source>
</evidence>
<proteinExistence type="predicted"/>
<name>X0RY68_9ZZZZ</name>